<dbReference type="CDD" id="cd00093">
    <property type="entry name" value="HTH_XRE"/>
    <property type="match status" value="1"/>
</dbReference>
<dbReference type="Gene3D" id="1.10.260.40">
    <property type="entry name" value="lambda repressor-like DNA-binding domains"/>
    <property type="match status" value="1"/>
</dbReference>
<sequence length="341" mass="40056">MKQKLEENDLETIYIKDEISKCEGIEELKERIFPMIRTQQEQWTEKINQIITESGLTKSKFAEVCGVSRVSVNKWCKGAIPKNRETFLRIGMVAGYDLERMNQLLRRYGQYPALYSKSLEDCVCIFVLERKYGLETLEKYNYILDKIKANIVRDNDEEQEDLATELFDAKLSYVKNEDDLEKFIAENSMMFAMAYHRFYAYVKMHIMANYQEFGGSVFELAEGQEWSSSLRQCVSAIRQKKWYPTRNKIISLGLHLSMDHEQIDEMLELAHMEPLCAKNIFESVIMFILDDASLNDLLDTESEEYDPDDLCRYARKILEDLDLPEVEAFISELPEMDEDVW</sequence>
<comment type="caution">
    <text evidence="1">The sequence shown here is derived from an EMBL/GenBank/DDBJ whole genome shotgun (WGS) entry which is preliminary data.</text>
</comment>
<proteinExistence type="predicted"/>
<dbReference type="Proteomes" id="UP000286595">
    <property type="component" value="Unassembled WGS sequence"/>
</dbReference>
<dbReference type="RefSeq" id="WP_118217365.1">
    <property type="nucleotide sequence ID" value="NZ_JBDGBE010000008.1"/>
</dbReference>
<organism evidence="1 2">
    <name type="scientific">Coprococcus comes</name>
    <dbReference type="NCBI Taxonomy" id="410072"/>
    <lineage>
        <taxon>Bacteria</taxon>
        <taxon>Bacillati</taxon>
        <taxon>Bacillota</taxon>
        <taxon>Clostridia</taxon>
        <taxon>Lachnospirales</taxon>
        <taxon>Lachnospiraceae</taxon>
        <taxon>Coprococcus</taxon>
    </lineage>
</organism>
<accession>A0A3R6EK28</accession>
<dbReference type="AlphaFoldDB" id="A0A3R6EK28"/>
<name>A0A3R6EK28_9FIRM</name>
<dbReference type="InterPro" id="IPR010982">
    <property type="entry name" value="Lambda_DNA-bd_dom_sf"/>
</dbReference>
<protein>
    <submittedName>
        <fullName evidence="1">XRE family transcriptional regulator</fullName>
    </submittedName>
</protein>
<dbReference type="EMBL" id="QRIM01000002">
    <property type="protein sequence ID" value="RHG62319.1"/>
    <property type="molecule type" value="Genomic_DNA"/>
</dbReference>
<gene>
    <name evidence="1" type="ORF">DW252_01910</name>
</gene>
<dbReference type="GO" id="GO:0003677">
    <property type="term" value="F:DNA binding"/>
    <property type="evidence" value="ECO:0007669"/>
    <property type="project" value="InterPro"/>
</dbReference>
<evidence type="ECO:0000313" key="2">
    <source>
        <dbReference type="Proteomes" id="UP000286595"/>
    </source>
</evidence>
<reference evidence="1 2" key="1">
    <citation type="submission" date="2018-08" db="EMBL/GenBank/DDBJ databases">
        <title>A genome reference for cultivated species of the human gut microbiota.</title>
        <authorList>
            <person name="Zou Y."/>
            <person name="Xue W."/>
            <person name="Luo G."/>
        </authorList>
    </citation>
    <scope>NUCLEOTIDE SEQUENCE [LARGE SCALE GENOMIC DNA]</scope>
    <source>
        <strain evidence="1 2">AM22-12LB</strain>
    </source>
</reference>
<dbReference type="SUPFAM" id="SSF47413">
    <property type="entry name" value="lambda repressor-like DNA-binding domains"/>
    <property type="match status" value="1"/>
</dbReference>
<evidence type="ECO:0000313" key="1">
    <source>
        <dbReference type="EMBL" id="RHG62319.1"/>
    </source>
</evidence>
<dbReference type="InterPro" id="IPR001387">
    <property type="entry name" value="Cro/C1-type_HTH"/>
</dbReference>